<keyword evidence="3" id="KW-0238">DNA-binding</keyword>
<comment type="similarity">
    <text evidence="1">Belongs to the 'phage' integrase family.</text>
</comment>
<dbReference type="InterPro" id="IPR002104">
    <property type="entry name" value="Integrase_catalytic"/>
</dbReference>
<evidence type="ECO:0000259" key="5">
    <source>
        <dbReference type="PROSITE" id="PS51898"/>
    </source>
</evidence>
<dbReference type="GO" id="GO:0006310">
    <property type="term" value="P:DNA recombination"/>
    <property type="evidence" value="ECO:0007669"/>
    <property type="project" value="UniProtKB-KW"/>
</dbReference>
<dbReference type="InterPro" id="IPR050090">
    <property type="entry name" value="Tyrosine_recombinase_XerCD"/>
</dbReference>
<dbReference type="GO" id="GO:0003677">
    <property type="term" value="F:DNA binding"/>
    <property type="evidence" value="ECO:0007669"/>
    <property type="project" value="UniProtKB-KW"/>
</dbReference>
<reference evidence="6 7" key="1">
    <citation type="journal article" date="2019" name="Nature">
        <title>A new antibiotic selectively kills Gram-negative pathogens.</title>
        <authorList>
            <person name="Imai Y."/>
            <person name="Meyer K.J."/>
            <person name="Iinishi A."/>
            <person name="Favre-Godal Q."/>
            <person name="Green R."/>
            <person name="Manuse S."/>
            <person name="Caboni M."/>
            <person name="Mori M."/>
            <person name="Niles S."/>
            <person name="Ghiglieri M."/>
            <person name="Honrao C."/>
            <person name="Ma X."/>
            <person name="Guo J.J."/>
            <person name="Makriyannis A."/>
            <person name="Linares-Otoya L."/>
            <person name="Boehringer N."/>
            <person name="Wuisan Z.G."/>
            <person name="Kaur H."/>
            <person name="Wu R."/>
            <person name="Mateus A."/>
            <person name="Typas A."/>
            <person name="Savitski M.M."/>
            <person name="Espinoza J.L."/>
            <person name="O'Rourke A."/>
            <person name="Nelson K.E."/>
            <person name="Hiller S."/>
            <person name="Noinaj N."/>
            <person name="Schaeberle T.F."/>
            <person name="D'Onofrio A."/>
            <person name="Lewis K."/>
        </authorList>
    </citation>
    <scope>NUCLEOTIDE SEQUENCE [LARGE SCALE GENOMIC DNA]</scope>
    <source>
        <strain evidence="6 7">HGB 1456</strain>
    </source>
</reference>
<evidence type="ECO:0000256" key="2">
    <source>
        <dbReference type="ARBA" id="ARBA00022908"/>
    </source>
</evidence>
<comment type="caution">
    <text evidence="6">The sequence shown here is derived from an EMBL/GenBank/DDBJ whole genome shotgun (WGS) entry which is preliminary data.</text>
</comment>
<organism evidence="6 7">
    <name type="scientific">Photorhabdus khanii</name>
    <dbReference type="NCBI Taxonomy" id="1004150"/>
    <lineage>
        <taxon>Bacteria</taxon>
        <taxon>Pseudomonadati</taxon>
        <taxon>Pseudomonadota</taxon>
        <taxon>Gammaproteobacteria</taxon>
        <taxon>Enterobacterales</taxon>
        <taxon>Morganellaceae</taxon>
        <taxon>Photorhabdus</taxon>
    </lineage>
</organism>
<dbReference type="Proteomes" id="UP000481739">
    <property type="component" value="Unassembled WGS sequence"/>
</dbReference>
<dbReference type="PANTHER" id="PTHR30349:SF41">
    <property type="entry name" value="INTEGRASE_RECOMBINASE PROTEIN MJ0367-RELATED"/>
    <property type="match status" value="1"/>
</dbReference>
<sequence>MRTQPGGEMMDYLSAFAPHITGLIQQKRVLGDKYDSEPGILRRFDTFCRECHPGEVTITRELMLAWAVKRPGEHPATLQGRITPVKELAKYMMRLGYNAFCLPKGMMPRIPRDMPHIYSNDELKRIFIQTDHCHYCSSVPHRHLVMPVFFRLLYSCGLRVTEARLLKVEDVDLSEGVITVMNAKLDRHRQLPVSPDMLTRLKAYRQNIHLLSRPKDCFFPGRDLKPMTIGNVEKNLRKFLWKAGISHGGRGKGPRVHDFRHTFAVHCLRRWVLEGTDLRALLPVLQTYLGQVSLGDTADYLHLTADLFPNITEQVERVLGNIIPETGGYDETN</sequence>
<dbReference type="EMBL" id="WHZZ01000008">
    <property type="protein sequence ID" value="MQL49691.1"/>
    <property type="molecule type" value="Genomic_DNA"/>
</dbReference>
<accession>A0A7C9GLZ8</accession>
<proteinExistence type="inferred from homology"/>
<dbReference type="SUPFAM" id="SSF56349">
    <property type="entry name" value="DNA breaking-rejoining enzymes"/>
    <property type="match status" value="1"/>
</dbReference>
<dbReference type="Pfam" id="PF00589">
    <property type="entry name" value="Phage_integrase"/>
    <property type="match status" value="1"/>
</dbReference>
<evidence type="ECO:0000313" key="7">
    <source>
        <dbReference type="Proteomes" id="UP000481739"/>
    </source>
</evidence>
<keyword evidence="4" id="KW-0233">DNA recombination</keyword>
<evidence type="ECO:0000256" key="4">
    <source>
        <dbReference type="ARBA" id="ARBA00023172"/>
    </source>
</evidence>
<gene>
    <name evidence="6" type="ORF">GEA64_17775</name>
</gene>
<evidence type="ECO:0000256" key="3">
    <source>
        <dbReference type="ARBA" id="ARBA00023125"/>
    </source>
</evidence>
<dbReference type="AlphaFoldDB" id="A0A7C9GLZ8"/>
<dbReference type="InterPro" id="IPR013762">
    <property type="entry name" value="Integrase-like_cat_sf"/>
</dbReference>
<keyword evidence="2" id="KW-0229">DNA integration</keyword>
<feature type="domain" description="Tyr recombinase" evidence="5">
    <location>
        <begin position="113"/>
        <end position="313"/>
    </location>
</feature>
<name>A0A7C9GLZ8_9GAMM</name>
<evidence type="ECO:0000256" key="1">
    <source>
        <dbReference type="ARBA" id="ARBA00008857"/>
    </source>
</evidence>
<dbReference type="GO" id="GO:0015074">
    <property type="term" value="P:DNA integration"/>
    <property type="evidence" value="ECO:0007669"/>
    <property type="project" value="UniProtKB-KW"/>
</dbReference>
<dbReference type="Gene3D" id="1.10.443.10">
    <property type="entry name" value="Intergrase catalytic core"/>
    <property type="match status" value="1"/>
</dbReference>
<dbReference type="PROSITE" id="PS51898">
    <property type="entry name" value="TYR_RECOMBINASE"/>
    <property type="match status" value="1"/>
</dbReference>
<evidence type="ECO:0000313" key="6">
    <source>
        <dbReference type="EMBL" id="MQL49691.1"/>
    </source>
</evidence>
<dbReference type="InterPro" id="IPR011010">
    <property type="entry name" value="DNA_brk_join_enz"/>
</dbReference>
<protein>
    <submittedName>
        <fullName evidence="6">Tyrosine-type recombinase/integrase</fullName>
    </submittedName>
</protein>
<dbReference type="PANTHER" id="PTHR30349">
    <property type="entry name" value="PHAGE INTEGRASE-RELATED"/>
    <property type="match status" value="1"/>
</dbReference>